<gene>
    <name evidence="5 6 7 8 9 10 11" type="primary">LOC107218028</name>
</gene>
<dbReference type="RefSeq" id="XP_046601405.1">
    <property type="nucleotide sequence ID" value="XM_046745449.1"/>
</dbReference>
<dbReference type="SUPFAM" id="SSF48371">
    <property type="entry name" value="ARM repeat"/>
    <property type="match status" value="1"/>
</dbReference>
<evidence type="ECO:0000256" key="3">
    <source>
        <dbReference type="ARBA" id="ARBA00061308"/>
    </source>
</evidence>
<proteinExistence type="inferred from homology"/>
<evidence type="ECO:0000313" key="8">
    <source>
        <dbReference type="RefSeq" id="XP_046601405.1"/>
    </source>
</evidence>
<evidence type="ECO:0000313" key="5">
    <source>
        <dbReference type="RefSeq" id="XP_046601402.1"/>
    </source>
</evidence>
<dbReference type="Proteomes" id="UP000829291">
    <property type="component" value="Chromosome 7"/>
</dbReference>
<evidence type="ECO:0000313" key="4">
    <source>
        <dbReference type="Proteomes" id="UP000829291"/>
    </source>
</evidence>
<dbReference type="RefSeq" id="XP_046601404.1">
    <property type="nucleotide sequence ID" value="XM_046745448.1"/>
</dbReference>
<dbReference type="RefSeq" id="XP_046601406.1">
    <property type="nucleotide sequence ID" value="XM_046745450.1"/>
</dbReference>
<dbReference type="PANTHER" id="PTHR21331">
    <property type="entry name" value="BRCA1-ASSOCIATED ATM ACTIVATOR 1"/>
    <property type="match status" value="1"/>
</dbReference>
<keyword evidence="4" id="KW-1185">Reference proteome</keyword>
<dbReference type="RefSeq" id="XP_046601407.1">
    <property type="nucleotide sequence ID" value="XM_046745451.1"/>
</dbReference>
<dbReference type="InterPro" id="IPR038904">
    <property type="entry name" value="BRAT1"/>
</dbReference>
<comment type="similarity">
    <text evidence="3">Belongs to the BRAT1 family.</text>
</comment>
<dbReference type="GeneID" id="107218028"/>
<protein>
    <submittedName>
        <fullName evidence="5 6">Uncharacterized protein LOC107218028 isoform X1</fullName>
    </submittedName>
</protein>
<dbReference type="InterPro" id="IPR011989">
    <property type="entry name" value="ARM-like"/>
</dbReference>
<dbReference type="RefSeq" id="XP_046601408.1">
    <property type="nucleotide sequence ID" value="XM_046745452.1"/>
</dbReference>
<keyword evidence="2" id="KW-0963">Cytoplasm</keyword>
<dbReference type="RefSeq" id="XP_046601402.1">
    <property type="nucleotide sequence ID" value="XM_046745446.1"/>
</dbReference>
<evidence type="ECO:0000256" key="1">
    <source>
        <dbReference type="ARBA" id="ARBA00004496"/>
    </source>
</evidence>
<dbReference type="PANTHER" id="PTHR21331:SF2">
    <property type="entry name" value="BRCA1-ASSOCIATED ATM ACTIVATOR 1"/>
    <property type="match status" value="1"/>
</dbReference>
<comment type="subcellular location">
    <subcellularLocation>
        <location evidence="1">Cytoplasm</location>
    </subcellularLocation>
</comment>
<evidence type="ECO:0000256" key="2">
    <source>
        <dbReference type="ARBA" id="ARBA00022490"/>
    </source>
</evidence>
<organism evidence="4 10">
    <name type="scientific">Neodiprion lecontei</name>
    <name type="common">Redheaded pine sawfly</name>
    <dbReference type="NCBI Taxonomy" id="441921"/>
    <lineage>
        <taxon>Eukaryota</taxon>
        <taxon>Metazoa</taxon>
        <taxon>Ecdysozoa</taxon>
        <taxon>Arthropoda</taxon>
        <taxon>Hexapoda</taxon>
        <taxon>Insecta</taxon>
        <taxon>Pterygota</taxon>
        <taxon>Neoptera</taxon>
        <taxon>Endopterygota</taxon>
        <taxon>Hymenoptera</taxon>
        <taxon>Tenthredinoidea</taxon>
        <taxon>Diprionidae</taxon>
        <taxon>Diprioninae</taxon>
        <taxon>Neodiprion</taxon>
    </lineage>
</organism>
<evidence type="ECO:0000313" key="7">
    <source>
        <dbReference type="RefSeq" id="XP_046601404.1"/>
    </source>
</evidence>
<sequence>MSSVNKNDKLKEVLGLLLLPDYSIASTTCLDILLSHIENKISSRGCTGGDVDKSILQKWVSKAMDTWTVEKKPYQAVMIFTIKLVRILGRDEVDFLYWYHKDILNKLCTVFALKDSHVHSSVKMAYTKMLLEFVNHTSGRQWIIETEAWIEQAKFCHSNRMLYVTRESQKFICKLLMFESGNTVFCGRVISVAAEPFIRNNFSLQPRQNLEENEAFLSAIDVLTAIMENTLFLSIDNAIPRLLDSVTNLESRIMGLFESCTSIKFHSHIMKLVYLLLFMRLKDGINGSNGVVDPKAWEVFGVTLQFIDSVLLAKKHILGMANGGKLLLTYWKKVNRLCDIKMPSNYQIENHGVVLLMGLLDVFVCVPEIPEDEFEIFLYKFFSVTSTYTQRFCYMLRDTLLREELPKELMAKTSIQIILDTLDVMDREGVAILFQLMSHLLKQYASAGNNEASCRYNFTTSKYGNEVEYHKVPRWKVILNGDPIVKFPELLSAVLHALATILRKYKFKWQECLETITILPSVQAILNHPNAGLKVCIQALSLCRMGIENFMAPNLVLLMKLDRQTDEMGLVLCKRLHDAEWQIRESVLQVINTIARIAEDKYPAFQDLLLANRFPELIVDIAATDEVGYVRATALKCLSNFVRLHKIWTDKLYHLDLPNVAVNLITNEMEAIVRREAVILVKELFVYRKCLESTLDKITNVMSATAILDLNWEVRVKALDFWSQFIKSRLSDQGMLDGTFPTYTFSKEHRRIVSLDEDEIKKRIIKVLDELANRNCLSVLLATLDNDSDFQVCKASGEIVKMLKQIFVSYKIRPSCNTENDIPLVASDRNLNSKILSLGKTQDRLCIRNETREIDHQPRIPAKIIDIVDSDEENPLGSLYKRTLNMSINAQPSKSKNIKYVSNVNRSQFIRMVFNYNIDAYLEEKNPWLKTHANSFRSIINDIIVAHQRNKVNHMEYC</sequence>
<evidence type="ECO:0000313" key="11">
    <source>
        <dbReference type="RefSeq" id="XP_046601408.1"/>
    </source>
</evidence>
<dbReference type="Gene3D" id="1.25.10.10">
    <property type="entry name" value="Leucine-rich Repeat Variant"/>
    <property type="match status" value="1"/>
</dbReference>
<name>A0ABM3GMA6_NEOLC</name>
<evidence type="ECO:0000313" key="9">
    <source>
        <dbReference type="RefSeq" id="XP_046601406.1"/>
    </source>
</evidence>
<evidence type="ECO:0000313" key="10">
    <source>
        <dbReference type="RefSeq" id="XP_046601407.1"/>
    </source>
</evidence>
<dbReference type="InterPro" id="IPR016024">
    <property type="entry name" value="ARM-type_fold"/>
</dbReference>
<reference evidence="5 6" key="1">
    <citation type="submission" date="2025-05" db="UniProtKB">
        <authorList>
            <consortium name="RefSeq"/>
        </authorList>
    </citation>
    <scope>IDENTIFICATION</scope>
    <source>
        <tissue evidence="5 6">Thorax and Abdomen</tissue>
    </source>
</reference>
<accession>A0ABM3GMA6</accession>
<evidence type="ECO:0000313" key="6">
    <source>
        <dbReference type="RefSeq" id="XP_046601403.1"/>
    </source>
</evidence>
<dbReference type="RefSeq" id="XP_046601403.1">
    <property type="nucleotide sequence ID" value="XM_046745447.1"/>
</dbReference>